<evidence type="ECO:0000313" key="10">
    <source>
        <dbReference type="Proteomes" id="UP000790347"/>
    </source>
</evidence>
<protein>
    <recommendedName>
        <fullName evidence="3">glycerol kinase</fullName>
        <ecNumber evidence="3">2.7.1.30</ecNumber>
    </recommendedName>
</protein>
<dbReference type="SUPFAM" id="SSF53067">
    <property type="entry name" value="Actin-like ATPase domain"/>
    <property type="match status" value="2"/>
</dbReference>
<dbReference type="Pfam" id="PF00370">
    <property type="entry name" value="FGGY_N"/>
    <property type="match status" value="1"/>
</dbReference>
<dbReference type="InterPro" id="IPR000577">
    <property type="entry name" value="Carb_kinase_FGGY"/>
</dbReference>
<sequence length="563" mass="63726">IFYKMHALCCDVGSGSVRVAIFEFNDNQLNPKPLAFSTHQLTIYNRKKNFYEQKSSEIWQAFCMAATDCCKQANQNQTPLTIDAIGFTATCSLVIISGDVNNLNSKQLSNDYDVIMWMDHRASKEAELINQTGHQILEQFGGTCSPEFSLPKLIWIHNNDPELFRRTKAFMELPDWLSYRCSNQWSENQPELFPRSLCSVVCKWGYDVEQDKWHSDLFEKLGIKFDESIRMKIGTKIIQPGMMIGHLSAEIAHQIGISFNGGDQTIKIACPLIDAHAGAISMLTFSDRSISKSNLGKSFENILCMIAGTSTCHMVLNQNRTMTKGVWGPYPNAIIPGYYLREAGQSASGALVEHIIRQKKSSDGKNFKEIIKKLNHELQAKNFIHQTSLVVNPSFHGNRSPIADPLLKGAIYGMTLEDESLLEIYGATIEAIAYETKFIIEEIERSAQPIQQVIVSGGLTKNEFYLQKHADILERKIFVYDLDGTDHMLTGTAIMSFVAALNRSNSLNELISLLNQVRAKIGDDEKIRIFEPRPEIFDYHRKKYKCYRKLLECSIEIETIISS</sequence>
<dbReference type="InterPro" id="IPR043129">
    <property type="entry name" value="ATPase_NBD"/>
</dbReference>
<dbReference type="GO" id="GO:0019321">
    <property type="term" value="P:pentose metabolic process"/>
    <property type="evidence" value="ECO:0007669"/>
    <property type="project" value="TreeGrafter"/>
</dbReference>
<name>A0A922IAZ5_DERFA</name>
<dbReference type="Gene3D" id="1.20.58.2240">
    <property type="match status" value="1"/>
</dbReference>
<dbReference type="Pfam" id="PF02782">
    <property type="entry name" value="FGGY_C"/>
    <property type="match status" value="1"/>
</dbReference>
<dbReference type="GO" id="GO:0005737">
    <property type="term" value="C:cytoplasm"/>
    <property type="evidence" value="ECO:0007669"/>
    <property type="project" value="TreeGrafter"/>
</dbReference>
<evidence type="ECO:0000256" key="3">
    <source>
        <dbReference type="ARBA" id="ARBA00012099"/>
    </source>
</evidence>
<keyword evidence="10" id="KW-1185">Reference proteome</keyword>
<comment type="pathway">
    <text evidence="1">Polyol metabolism; glycerol degradation via glycerol kinase pathway; sn-glycerol 3-phosphate from glycerol: step 1/1.</text>
</comment>
<dbReference type="EC" id="2.7.1.30" evidence="3"/>
<evidence type="ECO:0000256" key="6">
    <source>
        <dbReference type="RuleBase" id="RU003733"/>
    </source>
</evidence>
<dbReference type="InterPro" id="IPR018483">
    <property type="entry name" value="Carb_kinase_FGGY_CS"/>
</dbReference>
<feature type="domain" description="Carbohydrate kinase FGGY C-terminal" evidence="8">
    <location>
        <begin position="305"/>
        <end position="500"/>
    </location>
</feature>
<keyword evidence="5 6" id="KW-0418">Kinase</keyword>
<evidence type="ECO:0000256" key="5">
    <source>
        <dbReference type="ARBA" id="ARBA00022777"/>
    </source>
</evidence>
<evidence type="ECO:0000259" key="8">
    <source>
        <dbReference type="Pfam" id="PF02782"/>
    </source>
</evidence>
<organism evidence="9 10">
    <name type="scientific">Dermatophagoides farinae</name>
    <name type="common">American house dust mite</name>
    <dbReference type="NCBI Taxonomy" id="6954"/>
    <lineage>
        <taxon>Eukaryota</taxon>
        <taxon>Metazoa</taxon>
        <taxon>Ecdysozoa</taxon>
        <taxon>Arthropoda</taxon>
        <taxon>Chelicerata</taxon>
        <taxon>Arachnida</taxon>
        <taxon>Acari</taxon>
        <taxon>Acariformes</taxon>
        <taxon>Sarcoptiformes</taxon>
        <taxon>Astigmata</taxon>
        <taxon>Psoroptidia</taxon>
        <taxon>Analgoidea</taxon>
        <taxon>Pyroglyphidae</taxon>
        <taxon>Dermatophagoidinae</taxon>
        <taxon>Dermatophagoides</taxon>
    </lineage>
</organism>
<dbReference type="PROSITE" id="PS00445">
    <property type="entry name" value="FGGY_KINASES_2"/>
    <property type="match status" value="1"/>
</dbReference>
<accession>A0A922IAZ5</accession>
<reference evidence="9" key="1">
    <citation type="submission" date="2013-05" db="EMBL/GenBank/DDBJ databases">
        <authorList>
            <person name="Yim A.K.Y."/>
            <person name="Chan T.F."/>
            <person name="Ji K.M."/>
            <person name="Liu X.Y."/>
            <person name="Zhou J.W."/>
            <person name="Li R.Q."/>
            <person name="Yang K.Y."/>
            <person name="Li J."/>
            <person name="Li M."/>
            <person name="Law P.T.W."/>
            <person name="Wu Y.L."/>
            <person name="Cai Z.L."/>
            <person name="Qin H."/>
            <person name="Bao Y."/>
            <person name="Leung R.K.K."/>
            <person name="Ng P.K.S."/>
            <person name="Zou J."/>
            <person name="Zhong X.J."/>
            <person name="Ran P.X."/>
            <person name="Zhong N.S."/>
            <person name="Liu Z.G."/>
            <person name="Tsui S.K.W."/>
        </authorList>
    </citation>
    <scope>NUCLEOTIDE SEQUENCE</scope>
    <source>
        <strain evidence="9">Derf</strain>
        <tissue evidence="9">Whole organism</tissue>
    </source>
</reference>
<comment type="similarity">
    <text evidence="2 6">Belongs to the FGGY kinase family.</text>
</comment>
<proteinExistence type="inferred from homology"/>
<dbReference type="Proteomes" id="UP000790347">
    <property type="component" value="Unassembled WGS sequence"/>
</dbReference>
<feature type="non-terminal residue" evidence="9">
    <location>
        <position position="1"/>
    </location>
</feature>
<dbReference type="PIRSF" id="PIRSF000538">
    <property type="entry name" value="GlpK"/>
    <property type="match status" value="1"/>
</dbReference>
<evidence type="ECO:0000256" key="4">
    <source>
        <dbReference type="ARBA" id="ARBA00022679"/>
    </source>
</evidence>
<dbReference type="InterPro" id="IPR018485">
    <property type="entry name" value="FGGY_C"/>
</dbReference>
<reference evidence="9" key="2">
    <citation type="journal article" date="2022" name="Res Sq">
        <title>Comparative Genomics Reveals Insights into the Divergent Evolution of Astigmatic Mites and Household Pest Adaptations.</title>
        <authorList>
            <person name="Xiong Q."/>
            <person name="Wan A.T.-Y."/>
            <person name="Liu X.-Y."/>
            <person name="Fung C.S.-H."/>
            <person name="Xiao X."/>
            <person name="Malainual N."/>
            <person name="Hou J."/>
            <person name="Wang L."/>
            <person name="Wang M."/>
            <person name="Yang K."/>
            <person name="Cui Y."/>
            <person name="Leung E."/>
            <person name="Nong W."/>
            <person name="Shin S.-K."/>
            <person name="Au S."/>
            <person name="Jeong K.Y."/>
            <person name="Chew F.T."/>
            <person name="Hui J."/>
            <person name="Leung T.F."/>
            <person name="Tungtrongchitr A."/>
            <person name="Zhong N."/>
            <person name="Liu Z."/>
            <person name="Tsui S."/>
        </authorList>
    </citation>
    <scope>NUCLEOTIDE SEQUENCE</scope>
    <source>
        <strain evidence="9">Derf</strain>
        <tissue evidence="9">Whole organism</tissue>
    </source>
</reference>
<dbReference type="InterPro" id="IPR018484">
    <property type="entry name" value="FGGY_N"/>
</dbReference>
<evidence type="ECO:0000256" key="2">
    <source>
        <dbReference type="ARBA" id="ARBA00009156"/>
    </source>
</evidence>
<gene>
    <name evidence="9" type="ORF">DERF_002138</name>
</gene>
<feature type="domain" description="Carbohydrate kinase FGGY N-terminal" evidence="7">
    <location>
        <begin position="8"/>
        <end position="258"/>
    </location>
</feature>
<dbReference type="AlphaFoldDB" id="A0A922IAZ5"/>
<evidence type="ECO:0000259" key="7">
    <source>
        <dbReference type="Pfam" id="PF00370"/>
    </source>
</evidence>
<dbReference type="PANTHER" id="PTHR43435:SF4">
    <property type="entry name" value="FGGY CARBOHYDRATE KINASE DOMAIN-CONTAINING PROTEIN"/>
    <property type="match status" value="1"/>
</dbReference>
<dbReference type="EMBL" id="ASGP02000001">
    <property type="protein sequence ID" value="KAH9528169.1"/>
    <property type="molecule type" value="Genomic_DNA"/>
</dbReference>
<dbReference type="PANTHER" id="PTHR43435">
    <property type="entry name" value="RIBULOKINASE"/>
    <property type="match status" value="1"/>
</dbReference>
<keyword evidence="4 6" id="KW-0808">Transferase</keyword>
<dbReference type="Gene3D" id="3.30.420.40">
    <property type="match status" value="1"/>
</dbReference>
<dbReference type="GO" id="GO:0019150">
    <property type="term" value="F:D-ribulokinase activity"/>
    <property type="evidence" value="ECO:0007669"/>
    <property type="project" value="TreeGrafter"/>
</dbReference>
<evidence type="ECO:0000256" key="1">
    <source>
        <dbReference type="ARBA" id="ARBA00005190"/>
    </source>
</evidence>
<comment type="caution">
    <text evidence="9">The sequence shown here is derived from an EMBL/GenBank/DDBJ whole genome shotgun (WGS) entry which is preliminary data.</text>
</comment>
<evidence type="ECO:0000313" key="9">
    <source>
        <dbReference type="EMBL" id="KAH9528169.1"/>
    </source>
</evidence>
<dbReference type="GO" id="GO:0004370">
    <property type="term" value="F:glycerol kinase activity"/>
    <property type="evidence" value="ECO:0007669"/>
    <property type="project" value="UniProtKB-EC"/>
</dbReference>